<dbReference type="GO" id="GO:0016491">
    <property type="term" value="F:oxidoreductase activity"/>
    <property type="evidence" value="ECO:0007669"/>
    <property type="project" value="InterPro"/>
</dbReference>
<evidence type="ECO:0000256" key="3">
    <source>
        <dbReference type="ARBA" id="ARBA00040298"/>
    </source>
</evidence>
<dbReference type="SUPFAM" id="SSF51905">
    <property type="entry name" value="FAD/NAD(P)-binding domain"/>
    <property type="match status" value="1"/>
</dbReference>
<evidence type="ECO:0000313" key="6">
    <source>
        <dbReference type="EMBL" id="CAA9228748.1"/>
    </source>
</evidence>
<organism evidence="6">
    <name type="scientific">uncultured Acidimicrobiales bacterium</name>
    <dbReference type="NCBI Taxonomy" id="310071"/>
    <lineage>
        <taxon>Bacteria</taxon>
        <taxon>Bacillati</taxon>
        <taxon>Actinomycetota</taxon>
        <taxon>Acidimicrobiia</taxon>
        <taxon>Acidimicrobiales</taxon>
        <taxon>environmental samples</taxon>
    </lineage>
</organism>
<dbReference type="PANTHER" id="PTHR10668:SF105">
    <property type="entry name" value="DEHYDROGENASE-RELATED"/>
    <property type="match status" value="1"/>
</dbReference>
<accession>A0A6J4HQ34</accession>
<dbReference type="Pfam" id="PF01266">
    <property type="entry name" value="DAO"/>
    <property type="match status" value="1"/>
</dbReference>
<evidence type="ECO:0000259" key="4">
    <source>
        <dbReference type="Pfam" id="PF01266"/>
    </source>
</evidence>
<protein>
    <recommendedName>
        <fullName evidence="3">Pyridine nucleotide-disulfide oxidoreductase domain-containing protein 2</fullName>
    </recommendedName>
</protein>
<gene>
    <name evidence="6" type="ORF">AVDCRST_MAG50-1663</name>
</gene>
<comment type="function">
    <text evidence="1">Probable oxidoreductase that may play a role as regulator of mitochondrial function.</text>
</comment>
<dbReference type="EMBL" id="CADCTF010000053">
    <property type="protein sequence ID" value="CAA9228748.1"/>
    <property type="molecule type" value="Genomic_DNA"/>
</dbReference>
<dbReference type="InterPro" id="IPR006076">
    <property type="entry name" value="FAD-dep_OxRdtase"/>
</dbReference>
<feature type="domain" description="FAD dependent oxidoreductase" evidence="4">
    <location>
        <begin position="3"/>
        <end position="99"/>
    </location>
</feature>
<dbReference type="PANTHER" id="PTHR10668">
    <property type="entry name" value="PHYTOENE DEHYDROGENASE"/>
    <property type="match status" value="1"/>
</dbReference>
<dbReference type="Gene3D" id="3.50.50.60">
    <property type="entry name" value="FAD/NAD(P)-binding domain"/>
    <property type="match status" value="2"/>
</dbReference>
<dbReference type="InterPro" id="IPR036188">
    <property type="entry name" value="FAD/NAD-bd_sf"/>
</dbReference>
<dbReference type="AlphaFoldDB" id="A0A6J4HQ34"/>
<evidence type="ECO:0000256" key="1">
    <source>
        <dbReference type="ARBA" id="ARBA00037217"/>
    </source>
</evidence>
<comment type="subunit">
    <text evidence="2">Interacts with COX5B; this interaction may contribute to localize PYROXD2 to the inner face of the inner mitochondrial membrane.</text>
</comment>
<evidence type="ECO:0000259" key="5">
    <source>
        <dbReference type="Pfam" id="PF01593"/>
    </source>
</evidence>
<proteinExistence type="predicted"/>
<feature type="domain" description="Amine oxidase" evidence="5">
    <location>
        <begin position="174"/>
        <end position="281"/>
    </location>
</feature>
<sequence length="526" mass="55643">MPDAVVIGAGPNGLAAANVLAARGWTVAVLEAQSQPGGAVRSAELIEPGYTNDLFSSFYPLAVASPVFGAMDLADHGLRWCRSPLALAHPTLDGSCPVVSSDLDETCASLDAGHPGDGDRWRDLYSRWQRLEPSIIGALTGPFPPVRAGLRLVGSIPPSELPAFVRFALLPVRRMGEEEFRGEQARRLMAGNALHADFSPEAAISGFFGWLLMGLAQGHGFPVPEGGAGSLTAALVARMQSHGATLTCDAPVTSVVIRRGRAVGVRLADGTEVEAKRAVIADVAAPSLFLDLVGEQHLPASYLEGIRRFQWDLATVKVDWNLDGPIPWSSPEARRAGTVHVADSVDALTMGTAALSTGQIPDRPFLLVGQQSMVDPTRQPAGKESAWAYTHVPQHVRGDVGGEDLRGVWDERETEVFVARMEHEIEMLAPGFGALIRGRHVFTPSKMEAADANLRHGAINGGTAQLHQQLVFRPVPGAGRPGTPVKGLFLGSASAHPGGGVHGACGANAARAAIAAEWRRAVPFRR</sequence>
<dbReference type="InterPro" id="IPR002937">
    <property type="entry name" value="Amino_oxidase"/>
</dbReference>
<evidence type="ECO:0000256" key="2">
    <source>
        <dbReference type="ARBA" id="ARBA00038825"/>
    </source>
</evidence>
<dbReference type="Pfam" id="PF01593">
    <property type="entry name" value="Amino_oxidase"/>
    <property type="match status" value="1"/>
</dbReference>
<name>A0A6J4HQ34_9ACTN</name>
<reference evidence="6" key="1">
    <citation type="submission" date="2020-02" db="EMBL/GenBank/DDBJ databases">
        <authorList>
            <person name="Meier V. D."/>
        </authorList>
    </citation>
    <scope>NUCLEOTIDE SEQUENCE</scope>
    <source>
        <strain evidence="6">AVDCRST_MAG50</strain>
    </source>
</reference>